<dbReference type="GeneID" id="106805236"/>
<feature type="transmembrane region" description="Helical" evidence="2">
    <location>
        <begin position="454"/>
        <end position="473"/>
    </location>
</feature>
<dbReference type="PANTHER" id="PTHR11161">
    <property type="entry name" value="O-ACYLTRANSFERASE"/>
    <property type="match status" value="1"/>
</dbReference>
<feature type="region of interest" description="Disordered" evidence="1">
    <location>
        <begin position="138"/>
        <end position="157"/>
    </location>
</feature>
<feature type="transmembrane region" description="Helical" evidence="2">
    <location>
        <begin position="241"/>
        <end position="261"/>
    </location>
</feature>
<keyword evidence="2" id="KW-0472">Membrane</keyword>
<feature type="transmembrane region" description="Helical" evidence="2">
    <location>
        <begin position="424"/>
        <end position="442"/>
    </location>
</feature>
<evidence type="ECO:0000313" key="5">
    <source>
        <dbReference type="RefSeq" id="XP_014662242.1"/>
    </source>
</evidence>
<evidence type="ECO:0000256" key="1">
    <source>
        <dbReference type="SAM" id="MobiDB-lite"/>
    </source>
</evidence>
<dbReference type="PANTHER" id="PTHR11161:SF0">
    <property type="entry name" value="O-ACYLTRANSFERASE LIKE PROTEIN"/>
    <property type="match status" value="1"/>
</dbReference>
<feature type="transmembrane region" description="Helical" evidence="2">
    <location>
        <begin position="528"/>
        <end position="546"/>
    </location>
</feature>
<accession>A0ABM1DQM1</accession>
<dbReference type="RefSeq" id="XP_014662242.1">
    <property type="nucleotide sequence ID" value="XM_014806756.1"/>
</dbReference>
<feature type="transmembrane region" description="Helical" evidence="2">
    <location>
        <begin position="201"/>
        <end position="221"/>
    </location>
</feature>
<dbReference type="InterPro" id="IPR002656">
    <property type="entry name" value="Acyl_transf_3_dom"/>
</dbReference>
<evidence type="ECO:0000259" key="3">
    <source>
        <dbReference type="Pfam" id="PF01757"/>
    </source>
</evidence>
<keyword evidence="2" id="KW-0812">Transmembrane</keyword>
<evidence type="ECO:0000313" key="4">
    <source>
        <dbReference type="Proteomes" id="UP000695022"/>
    </source>
</evidence>
<name>A0ABM1DQM1_PRICU</name>
<feature type="transmembrane region" description="Helical" evidence="2">
    <location>
        <begin position="281"/>
        <end position="303"/>
    </location>
</feature>
<reference evidence="5" key="1">
    <citation type="submission" date="2025-08" db="UniProtKB">
        <authorList>
            <consortium name="RefSeq"/>
        </authorList>
    </citation>
    <scope>IDENTIFICATION</scope>
</reference>
<proteinExistence type="predicted"/>
<dbReference type="Pfam" id="PF01757">
    <property type="entry name" value="Acyl_transf_3"/>
    <property type="match status" value="1"/>
</dbReference>
<feature type="transmembrane region" description="Helical" evidence="2">
    <location>
        <begin position="88"/>
        <end position="110"/>
    </location>
</feature>
<dbReference type="InterPro" id="IPR052728">
    <property type="entry name" value="O2_lipid_transport_reg"/>
</dbReference>
<feature type="transmembrane region" description="Helical" evidence="2">
    <location>
        <begin position="371"/>
        <end position="391"/>
    </location>
</feature>
<keyword evidence="2" id="KW-1133">Transmembrane helix</keyword>
<organism evidence="4 5">
    <name type="scientific">Priapulus caudatus</name>
    <name type="common">Priapulid worm</name>
    <dbReference type="NCBI Taxonomy" id="37621"/>
    <lineage>
        <taxon>Eukaryota</taxon>
        <taxon>Metazoa</taxon>
        <taxon>Ecdysozoa</taxon>
        <taxon>Scalidophora</taxon>
        <taxon>Priapulida</taxon>
        <taxon>Priapulimorpha</taxon>
        <taxon>Priapulimorphida</taxon>
        <taxon>Priapulidae</taxon>
        <taxon>Priapulus</taxon>
    </lineage>
</organism>
<protein>
    <submittedName>
        <fullName evidence="5">Nose resistant to fluoxetine protein 6-like</fullName>
    </submittedName>
</protein>
<keyword evidence="4" id="KW-1185">Reference proteome</keyword>
<evidence type="ECO:0000256" key="2">
    <source>
        <dbReference type="SAM" id="Phobius"/>
    </source>
</evidence>
<dbReference type="Proteomes" id="UP000695022">
    <property type="component" value="Unplaced"/>
</dbReference>
<sequence length="560" mass="62678">MAVRGVSNSTLQDRQISGKYCTVTLQAKNSSSISMPAGSSLVEGLCVPSTCSQEDVLQLVSSALALVPQIDVIAHNCPQPAPFDWRTVTAIVIIAVFVMMLLAGTGYDIAIQMQKSGYHAGAKIATTVQDGHNEYSPMTTENTHDQNQSIHREEGQQSNQCNSSGLCASILLSFSALSNSRKLLATHRSHGALDSVHGVRFLSMSWVILGHTYVFSASIWNNPIRFKDVIGAFGFQAIDNATFSVDSFFVLSGLLVGYLTLKEIKKNDGKVFWPLYYFHRFWRLTPVYMLLLMVDVCLVRYFGSGPLWPKDGFEVNYCSKTWWTNLLFINNLVYSDQMCMGWSWYLANDMQFFLISPLFLITLYKSRTAGFILMFAVLVGSCLSAGIATTVNGWPSNIPIGIMQNPKGFADMFRWVYITPWSRIQPYIIGLALGYVLFTTNCKVRLHKWVKIGGWLLAAVLNLLLVYGTYPSFHGNEWSDSLSGFYVAVSRTGWSLGLGWVIFICIIGQGGFVNTLLSWKALIPLSRLTYCAYLVHPVIIMTFYFSRRELLHWSSHCEMV</sequence>
<feature type="domain" description="Acyltransferase 3" evidence="3">
    <location>
        <begin position="195"/>
        <end position="544"/>
    </location>
</feature>
<feature type="transmembrane region" description="Helical" evidence="2">
    <location>
        <begin position="342"/>
        <end position="364"/>
    </location>
</feature>
<gene>
    <name evidence="5" type="primary">LOC106805236</name>
</gene>
<feature type="transmembrane region" description="Helical" evidence="2">
    <location>
        <begin position="493"/>
        <end position="516"/>
    </location>
</feature>
<feature type="compositionally biased region" description="Polar residues" evidence="1">
    <location>
        <begin position="138"/>
        <end position="149"/>
    </location>
</feature>
<feature type="non-terminal residue" evidence="5">
    <location>
        <position position="560"/>
    </location>
</feature>